<protein>
    <recommendedName>
        <fullName evidence="1">Shikimate dehydrogenase substrate binding N-terminal domain-containing protein</fullName>
    </recommendedName>
</protein>
<dbReference type="PANTHER" id="PTHR21089:SF1">
    <property type="entry name" value="BIFUNCTIONAL 3-DEHYDROQUINATE DEHYDRATASE_SHIKIMATE DEHYDROGENASE, CHLOROPLASTIC"/>
    <property type="match status" value="1"/>
</dbReference>
<dbReference type="GO" id="GO:0004764">
    <property type="term" value="F:shikimate 3-dehydrogenase (NADP+) activity"/>
    <property type="evidence" value="ECO:0007669"/>
    <property type="project" value="InterPro"/>
</dbReference>
<dbReference type="Pfam" id="PF08501">
    <property type="entry name" value="Shikimate_dh_N"/>
    <property type="match status" value="1"/>
</dbReference>
<reference evidence="2 3" key="1">
    <citation type="journal article" date="2019" name="Nat. Ecol. Evol.">
        <title>Megaphylogeny resolves global patterns of mushroom evolution.</title>
        <authorList>
            <person name="Varga T."/>
            <person name="Krizsan K."/>
            <person name="Foldi C."/>
            <person name="Dima B."/>
            <person name="Sanchez-Garcia M."/>
            <person name="Sanchez-Ramirez S."/>
            <person name="Szollosi G.J."/>
            <person name="Szarkandi J.G."/>
            <person name="Papp V."/>
            <person name="Albert L."/>
            <person name="Andreopoulos W."/>
            <person name="Angelini C."/>
            <person name="Antonin V."/>
            <person name="Barry K.W."/>
            <person name="Bougher N.L."/>
            <person name="Buchanan P."/>
            <person name="Buyck B."/>
            <person name="Bense V."/>
            <person name="Catcheside P."/>
            <person name="Chovatia M."/>
            <person name="Cooper J."/>
            <person name="Damon W."/>
            <person name="Desjardin D."/>
            <person name="Finy P."/>
            <person name="Geml J."/>
            <person name="Haridas S."/>
            <person name="Hughes K."/>
            <person name="Justo A."/>
            <person name="Karasinski D."/>
            <person name="Kautmanova I."/>
            <person name="Kiss B."/>
            <person name="Kocsube S."/>
            <person name="Kotiranta H."/>
            <person name="LaButti K.M."/>
            <person name="Lechner B.E."/>
            <person name="Liimatainen K."/>
            <person name="Lipzen A."/>
            <person name="Lukacs Z."/>
            <person name="Mihaltcheva S."/>
            <person name="Morgado L.N."/>
            <person name="Niskanen T."/>
            <person name="Noordeloos M.E."/>
            <person name="Ohm R.A."/>
            <person name="Ortiz-Santana B."/>
            <person name="Ovrebo C."/>
            <person name="Racz N."/>
            <person name="Riley R."/>
            <person name="Savchenko A."/>
            <person name="Shiryaev A."/>
            <person name="Soop K."/>
            <person name="Spirin V."/>
            <person name="Szebenyi C."/>
            <person name="Tomsovsky M."/>
            <person name="Tulloss R.E."/>
            <person name="Uehling J."/>
            <person name="Grigoriev I.V."/>
            <person name="Vagvolgyi C."/>
            <person name="Papp T."/>
            <person name="Martin F.M."/>
            <person name="Miettinen O."/>
            <person name="Hibbett D.S."/>
            <person name="Nagy L.G."/>
        </authorList>
    </citation>
    <scope>NUCLEOTIDE SEQUENCE [LARGE SCALE GENOMIC DNA]</scope>
    <source>
        <strain evidence="2 3">CBS 166.37</strain>
    </source>
</reference>
<organism evidence="2 3">
    <name type="scientific">Crucibulum laeve</name>
    <dbReference type="NCBI Taxonomy" id="68775"/>
    <lineage>
        <taxon>Eukaryota</taxon>
        <taxon>Fungi</taxon>
        <taxon>Dikarya</taxon>
        <taxon>Basidiomycota</taxon>
        <taxon>Agaricomycotina</taxon>
        <taxon>Agaricomycetes</taxon>
        <taxon>Agaricomycetidae</taxon>
        <taxon>Agaricales</taxon>
        <taxon>Agaricineae</taxon>
        <taxon>Nidulariaceae</taxon>
        <taxon>Crucibulum</taxon>
    </lineage>
</organism>
<dbReference type="Gene3D" id="3.40.50.720">
    <property type="entry name" value="NAD(P)-binding Rossmann-like Domain"/>
    <property type="match status" value="1"/>
</dbReference>
<dbReference type="InterPro" id="IPR046346">
    <property type="entry name" value="Aminoacid_DH-like_N_sf"/>
</dbReference>
<dbReference type="PANTHER" id="PTHR21089">
    <property type="entry name" value="SHIKIMATE DEHYDROGENASE"/>
    <property type="match status" value="1"/>
</dbReference>
<dbReference type="OrthoDB" id="204377at2759"/>
<evidence type="ECO:0000259" key="1">
    <source>
        <dbReference type="Pfam" id="PF08501"/>
    </source>
</evidence>
<dbReference type="InterPro" id="IPR013708">
    <property type="entry name" value="Shikimate_DH-bd_N"/>
</dbReference>
<dbReference type="STRING" id="68775.A0A5C3MAX6"/>
<keyword evidence="3" id="KW-1185">Reference proteome</keyword>
<feature type="domain" description="Shikimate dehydrogenase substrate binding N-terminal" evidence="1">
    <location>
        <begin position="3"/>
        <end position="43"/>
    </location>
</feature>
<evidence type="ECO:0000313" key="2">
    <source>
        <dbReference type="EMBL" id="TFK41775.1"/>
    </source>
</evidence>
<evidence type="ECO:0000313" key="3">
    <source>
        <dbReference type="Proteomes" id="UP000308652"/>
    </source>
</evidence>
<proteinExistence type="predicted"/>
<dbReference type="AlphaFoldDB" id="A0A5C3MAX6"/>
<dbReference type="Gene3D" id="3.40.50.10860">
    <property type="entry name" value="Leucine Dehydrogenase, chain A, domain 1"/>
    <property type="match status" value="1"/>
</dbReference>
<sequence>MLEVLASDECGGAAITMPLKSAILPFLDEVSPESKATGACNTVVKVPLGVWEEADGRKRWKLVGTNTDILGVRNALLLALSSQLSSPSSLPPTPRISGSALLIGGGATTRSAAYALTLLSLSPLYIINRDEAEVKAVVESMPGVQFIHLATVDDVQRYLSGKGREIVMGVGAIPAIPPQTPAERAVYEIAGAVFSLPYDSESASTTIPSENGIRPQKRIYLEMAVRPSPSPLA</sequence>
<gene>
    <name evidence="2" type="ORF">BDQ12DRAFT_678466</name>
</gene>
<dbReference type="GO" id="GO:0009423">
    <property type="term" value="P:chorismate biosynthetic process"/>
    <property type="evidence" value="ECO:0007669"/>
    <property type="project" value="TreeGrafter"/>
</dbReference>
<dbReference type="InterPro" id="IPR022893">
    <property type="entry name" value="Shikimate_DH_fam"/>
</dbReference>
<dbReference type="SUPFAM" id="SSF53223">
    <property type="entry name" value="Aminoacid dehydrogenase-like, N-terminal domain"/>
    <property type="match status" value="1"/>
</dbReference>
<dbReference type="GO" id="GO:0019632">
    <property type="term" value="P:shikimate metabolic process"/>
    <property type="evidence" value="ECO:0007669"/>
    <property type="project" value="TreeGrafter"/>
</dbReference>
<accession>A0A5C3MAX6</accession>
<name>A0A5C3MAX6_9AGAR</name>
<dbReference type="EMBL" id="ML213594">
    <property type="protein sequence ID" value="TFK41775.1"/>
    <property type="molecule type" value="Genomic_DNA"/>
</dbReference>
<dbReference type="Proteomes" id="UP000308652">
    <property type="component" value="Unassembled WGS sequence"/>
</dbReference>